<evidence type="ECO:0000259" key="2">
    <source>
        <dbReference type="Pfam" id="PF00487"/>
    </source>
</evidence>
<protein>
    <recommendedName>
        <fullName evidence="2">Fatty acid desaturase domain-containing protein</fullName>
    </recommendedName>
</protein>
<dbReference type="EMBL" id="HBGN01023735">
    <property type="protein sequence ID" value="CAD9338242.1"/>
    <property type="molecule type" value="Transcribed_RNA"/>
</dbReference>
<sequence>MMNTASTAMFVFFLIALTTECDSFDSHRMLYATTPSTRFMSRAAVNRSSLGSNNDASYPGIPFRGYPESSSPSMLATASLSTNLPSDDLSSTTTTKNKSVLSGPAQWHQQRRKQMIQKYGDKITSLERNASSQSIALPLLLLTNLSLLLLSIWSGSKLNILQTFALSVFPGSMFSLWQLQILHDCLHGSLFQKGQPKVWGRFNRKKLQDAVLFWGSMPSAYGYYTYLKFGHLTHHISVGDEKKATLEKLFDSSNKDFEDGDVLFVAHRMKLKGDIGPKFKIPSLKLRRKKQSNSDDEVKEIKMSISNSGFNQWKVGSPIRNSIAFASSFLFERFMIVTNDVIVALTGRNFYFPNKPLDFHKECTAYCRVAVLLRLLLWRLSGWKALLFLYLSETIWSIPPHPACAMFVTNHGSKVDSVTGECIPSSSTYAGRLYSMFTLGTNYHCEHHDFPTIPLDKLGMLRQIAPEFYKKGSDDNVFKIMKGAFSDPDFYACMDVGVTLSNGDDAGVTGNAASEVA</sequence>
<name>A0A6U3SGH9_9STRA</name>
<evidence type="ECO:0000256" key="1">
    <source>
        <dbReference type="SAM" id="SignalP"/>
    </source>
</evidence>
<gene>
    <name evidence="3" type="ORF">DBRI1063_LOCUS15172</name>
</gene>
<organism evidence="3">
    <name type="scientific">Ditylum brightwellii</name>
    <dbReference type="NCBI Taxonomy" id="49249"/>
    <lineage>
        <taxon>Eukaryota</taxon>
        <taxon>Sar</taxon>
        <taxon>Stramenopiles</taxon>
        <taxon>Ochrophyta</taxon>
        <taxon>Bacillariophyta</taxon>
        <taxon>Mediophyceae</taxon>
        <taxon>Lithodesmiophycidae</taxon>
        <taxon>Lithodesmiales</taxon>
        <taxon>Lithodesmiaceae</taxon>
        <taxon>Ditylum</taxon>
    </lineage>
</organism>
<evidence type="ECO:0000313" key="3">
    <source>
        <dbReference type="EMBL" id="CAD9338242.1"/>
    </source>
</evidence>
<dbReference type="GO" id="GO:0046513">
    <property type="term" value="P:ceramide biosynthetic process"/>
    <property type="evidence" value="ECO:0007669"/>
    <property type="project" value="TreeGrafter"/>
</dbReference>
<reference evidence="3" key="1">
    <citation type="submission" date="2021-01" db="EMBL/GenBank/DDBJ databases">
        <authorList>
            <person name="Corre E."/>
            <person name="Pelletier E."/>
            <person name="Niang G."/>
            <person name="Scheremetjew M."/>
            <person name="Finn R."/>
            <person name="Kale V."/>
            <person name="Holt S."/>
            <person name="Cochrane G."/>
            <person name="Meng A."/>
            <person name="Brown T."/>
            <person name="Cohen L."/>
        </authorList>
    </citation>
    <scope>NUCLEOTIDE SEQUENCE</scope>
    <source>
        <strain evidence="3">Pop2</strain>
    </source>
</reference>
<feature type="signal peptide" evidence="1">
    <location>
        <begin position="1"/>
        <end position="23"/>
    </location>
</feature>
<keyword evidence="1" id="KW-0732">Signal</keyword>
<dbReference type="GO" id="GO:0042284">
    <property type="term" value="F:sphingolipid delta-4 desaturase activity"/>
    <property type="evidence" value="ECO:0007669"/>
    <property type="project" value="TreeGrafter"/>
</dbReference>
<dbReference type="AlphaFoldDB" id="A0A6U3SGH9"/>
<dbReference type="PANTHER" id="PTHR12879:SF8">
    <property type="entry name" value="SPHINGOLIPID DELTA(4)-DESATURASE DES1"/>
    <property type="match status" value="1"/>
</dbReference>
<dbReference type="GO" id="GO:0016020">
    <property type="term" value="C:membrane"/>
    <property type="evidence" value="ECO:0007669"/>
    <property type="project" value="GOC"/>
</dbReference>
<accession>A0A6U3SGH9</accession>
<dbReference type="CDD" id="cd01060">
    <property type="entry name" value="Membrane-FADS-like"/>
    <property type="match status" value="1"/>
</dbReference>
<dbReference type="Pfam" id="PF00487">
    <property type="entry name" value="FA_desaturase"/>
    <property type="match status" value="1"/>
</dbReference>
<feature type="domain" description="Fatty acid desaturase" evidence="2">
    <location>
        <begin position="345"/>
        <end position="471"/>
    </location>
</feature>
<dbReference type="InterPro" id="IPR005804">
    <property type="entry name" value="FA_desaturase_dom"/>
</dbReference>
<feature type="chain" id="PRO_5030160145" description="Fatty acid desaturase domain-containing protein" evidence="1">
    <location>
        <begin position="24"/>
        <end position="517"/>
    </location>
</feature>
<proteinExistence type="predicted"/>
<dbReference type="PANTHER" id="PTHR12879">
    <property type="entry name" value="SPHINGOLIPID DELTA 4 DESATURASE/C-4 HYDROXYLASE PROTEIN DES2"/>
    <property type="match status" value="1"/>
</dbReference>